<proteinExistence type="predicted"/>
<accession>A0ABD2YYW8</accession>
<dbReference type="Proteomes" id="UP001630127">
    <property type="component" value="Unassembled WGS sequence"/>
</dbReference>
<comment type="caution">
    <text evidence="1">The sequence shown here is derived from an EMBL/GenBank/DDBJ whole genome shotgun (WGS) entry which is preliminary data.</text>
</comment>
<keyword evidence="2" id="KW-1185">Reference proteome</keyword>
<organism evidence="1 2">
    <name type="scientific">Cinchona calisaya</name>
    <dbReference type="NCBI Taxonomy" id="153742"/>
    <lineage>
        <taxon>Eukaryota</taxon>
        <taxon>Viridiplantae</taxon>
        <taxon>Streptophyta</taxon>
        <taxon>Embryophyta</taxon>
        <taxon>Tracheophyta</taxon>
        <taxon>Spermatophyta</taxon>
        <taxon>Magnoliopsida</taxon>
        <taxon>eudicotyledons</taxon>
        <taxon>Gunneridae</taxon>
        <taxon>Pentapetalae</taxon>
        <taxon>asterids</taxon>
        <taxon>lamiids</taxon>
        <taxon>Gentianales</taxon>
        <taxon>Rubiaceae</taxon>
        <taxon>Cinchonoideae</taxon>
        <taxon>Cinchoneae</taxon>
        <taxon>Cinchona</taxon>
    </lineage>
</organism>
<sequence>MDAGLESETESEIVSALKESVAMEWKSTSLFSIFFGFVNLQALYQELSGVKKSTSDKNKILRWPVLLLSAEDFFFMGLTDMFSTHLDTKVLLLCQLPWDNEHTYTRDALELY</sequence>
<evidence type="ECO:0000313" key="1">
    <source>
        <dbReference type="EMBL" id="KAL3512089.1"/>
    </source>
</evidence>
<dbReference type="AlphaFoldDB" id="A0ABD2YYW8"/>
<dbReference type="EMBL" id="JBJUIK010000011">
    <property type="protein sequence ID" value="KAL3512089.1"/>
    <property type="molecule type" value="Genomic_DNA"/>
</dbReference>
<protein>
    <submittedName>
        <fullName evidence="1">Uncharacterized protein</fullName>
    </submittedName>
</protein>
<gene>
    <name evidence="1" type="ORF">ACH5RR_024806</name>
</gene>
<evidence type="ECO:0000313" key="2">
    <source>
        <dbReference type="Proteomes" id="UP001630127"/>
    </source>
</evidence>
<reference evidence="1 2" key="1">
    <citation type="submission" date="2024-11" db="EMBL/GenBank/DDBJ databases">
        <title>A near-complete genome assembly of Cinchona calisaya.</title>
        <authorList>
            <person name="Lian D.C."/>
            <person name="Zhao X.W."/>
            <person name="Wei L."/>
        </authorList>
    </citation>
    <scope>NUCLEOTIDE SEQUENCE [LARGE SCALE GENOMIC DNA]</scope>
    <source>
        <tissue evidence="1">Nenye</tissue>
    </source>
</reference>
<name>A0ABD2YYW8_9GENT</name>